<comment type="function">
    <text evidence="8">Membrane-associated protein that warps the membrane surface to access and bind aromatic isoprenes with high specificity, including ubiquinone (CoQ) isoprene intermediates and presents them directly to Coq7, therefore facilitating the Coq7-mediated hydroxylase step. Participates in the biosynthesis of coenzyme Q, also named ubiquinone, an essential lipid-soluble electron transporter for aerobic cellular respiration.</text>
</comment>
<dbReference type="RefSeq" id="XP_040634837.1">
    <property type="nucleotide sequence ID" value="XM_040786699.1"/>
</dbReference>
<dbReference type="GO" id="GO:0006744">
    <property type="term" value="P:ubiquinone biosynthetic process"/>
    <property type="evidence" value="ECO:0007669"/>
    <property type="project" value="UniProtKB-UniRule"/>
</dbReference>
<dbReference type="GO" id="GO:0005743">
    <property type="term" value="C:mitochondrial inner membrane"/>
    <property type="evidence" value="ECO:0007669"/>
    <property type="project" value="TreeGrafter"/>
</dbReference>
<dbReference type="PANTHER" id="PTHR21427:SF19">
    <property type="entry name" value="UBIQUINONE BIOSYNTHESIS PROTEIN COQ9, MITOCHONDRIAL"/>
    <property type="match status" value="1"/>
</dbReference>
<reference evidence="12" key="1">
    <citation type="journal article" date="2014" name="Nat. Commun.">
        <title>Genomic adaptations of the halophilic Dead Sea filamentous fungus Eurotium rubrum.</title>
        <authorList>
            <person name="Kis-Papo T."/>
            <person name="Weig A.R."/>
            <person name="Riley R."/>
            <person name="Persoh D."/>
            <person name="Salamov A."/>
            <person name="Sun H."/>
            <person name="Lipzen A."/>
            <person name="Wasser S.P."/>
            <person name="Rambold G."/>
            <person name="Grigoriev I.V."/>
            <person name="Nevo E."/>
        </authorList>
    </citation>
    <scope>NUCLEOTIDE SEQUENCE [LARGE SCALE GENOMIC DNA]</scope>
    <source>
        <strain evidence="12">CBS 135680</strain>
    </source>
</reference>
<evidence type="ECO:0000256" key="5">
    <source>
        <dbReference type="ARBA" id="ARBA00022946"/>
    </source>
</evidence>
<keyword evidence="5" id="KW-0809">Transit peptide</keyword>
<feature type="domain" description="COQ9 C-terminal" evidence="9">
    <location>
        <begin position="186"/>
        <end position="255"/>
    </location>
</feature>
<proteinExistence type="inferred from homology"/>
<evidence type="ECO:0000256" key="3">
    <source>
        <dbReference type="ARBA" id="ARBA00010766"/>
    </source>
</evidence>
<name>A0A017S2J1_ASPRC</name>
<evidence type="ECO:0000256" key="2">
    <source>
        <dbReference type="ARBA" id="ARBA00004749"/>
    </source>
</evidence>
<dbReference type="InterPro" id="IPR048674">
    <property type="entry name" value="COQ9_HTH"/>
</dbReference>
<dbReference type="Pfam" id="PF08511">
    <property type="entry name" value="COQ9"/>
    <property type="match status" value="1"/>
</dbReference>
<comment type="similarity">
    <text evidence="3 8">Belongs to the COQ9 family.</text>
</comment>
<keyword evidence="4 8" id="KW-0831">Ubiquinone biosynthesis</keyword>
<dbReference type="FunFam" id="1.10.357.10:FF:000004">
    <property type="entry name" value="Ubiquinone biosynthesis protein COQ9, mitochondrial"/>
    <property type="match status" value="1"/>
</dbReference>
<dbReference type="EMBL" id="KK088448">
    <property type="protein sequence ID" value="EYE91147.1"/>
    <property type="molecule type" value="Genomic_DNA"/>
</dbReference>
<dbReference type="InterPro" id="IPR012762">
    <property type="entry name" value="Ubiq_biosynth_COQ9"/>
</dbReference>
<feature type="domain" description="Ubiquinone biosynthesis protein COQ9 HTH" evidence="10">
    <location>
        <begin position="80"/>
        <end position="103"/>
    </location>
</feature>
<evidence type="ECO:0000259" key="10">
    <source>
        <dbReference type="Pfam" id="PF21392"/>
    </source>
</evidence>
<evidence type="ECO:0000256" key="4">
    <source>
        <dbReference type="ARBA" id="ARBA00022688"/>
    </source>
</evidence>
<dbReference type="UniPathway" id="UPA00232"/>
<comment type="subcellular location">
    <subcellularLocation>
        <location evidence="1 8">Mitochondrion</location>
    </subcellularLocation>
</comment>
<dbReference type="AlphaFoldDB" id="A0A017S2J1"/>
<evidence type="ECO:0000313" key="11">
    <source>
        <dbReference type="EMBL" id="EYE91147.1"/>
    </source>
</evidence>
<organism evidence="11 12">
    <name type="scientific">Aspergillus ruber (strain CBS 135680)</name>
    <dbReference type="NCBI Taxonomy" id="1388766"/>
    <lineage>
        <taxon>Eukaryota</taxon>
        <taxon>Fungi</taxon>
        <taxon>Dikarya</taxon>
        <taxon>Ascomycota</taxon>
        <taxon>Pezizomycotina</taxon>
        <taxon>Eurotiomycetes</taxon>
        <taxon>Eurotiomycetidae</taxon>
        <taxon>Eurotiales</taxon>
        <taxon>Aspergillaceae</taxon>
        <taxon>Aspergillus</taxon>
        <taxon>Aspergillus subgen. Aspergillus</taxon>
    </lineage>
</organism>
<evidence type="ECO:0000256" key="7">
    <source>
        <dbReference type="ARBA" id="ARBA00023128"/>
    </source>
</evidence>
<sequence length="284" mass="31887">MAQPLLFLSRRVIASSCRRLNLTSPSRIIASYSRITPTRPQHQHHCQQRQRLQPLTRTYHSDYHPSKPPQEDEYSNSQITILSAALSHVPRHGFSRDALILGARDSGFLDVSVQLLPRGEFDLVLFWLASRRGLLRNVAEKLKEREGLSVEEKVRCLVMERLRMNEMVKGEWQGALALMSLAGNIPLSLSELHALSSDILNLAGDTSVDASWYTKRMSVAAIYASAEVYMTRDQSPNLAETEEFVNRRFEDSIAIGEKLSGAKQCLGFMGTTAVGLGRSWGFKI</sequence>
<gene>
    <name evidence="11" type="ORF">EURHEDRAFT_518640</name>
</gene>
<dbReference type="PANTHER" id="PTHR21427">
    <property type="entry name" value="UBIQUINONE BIOSYNTHESIS PROTEIN COQ9, MITOCHONDRIAL"/>
    <property type="match status" value="1"/>
</dbReference>
<evidence type="ECO:0000256" key="6">
    <source>
        <dbReference type="ARBA" id="ARBA00023121"/>
    </source>
</evidence>
<dbReference type="HOGENOM" id="CLU_057411_1_0_1"/>
<evidence type="ECO:0000259" key="9">
    <source>
        <dbReference type="Pfam" id="PF08511"/>
    </source>
</evidence>
<keyword evidence="6 8" id="KW-0446">Lipid-binding</keyword>
<dbReference type="NCBIfam" id="TIGR02396">
    <property type="entry name" value="diverge_rpsU"/>
    <property type="match status" value="1"/>
</dbReference>
<keyword evidence="7 8" id="KW-0496">Mitochondrion</keyword>
<dbReference type="GeneID" id="63701823"/>
<dbReference type="STRING" id="1388766.A0A017S2J1"/>
<keyword evidence="12" id="KW-1185">Reference proteome</keyword>
<dbReference type="InterPro" id="IPR013718">
    <property type="entry name" value="COQ9_C"/>
</dbReference>
<comment type="pathway">
    <text evidence="2 8">Cofactor biosynthesis; ubiquinone biosynthesis.</text>
</comment>
<protein>
    <recommendedName>
        <fullName evidence="8">Ubiquinone biosynthesis protein</fullName>
    </recommendedName>
</protein>
<dbReference type="OrthoDB" id="619536at2759"/>
<evidence type="ECO:0000256" key="8">
    <source>
        <dbReference type="RuleBase" id="RU366063"/>
    </source>
</evidence>
<dbReference type="Gene3D" id="1.10.357.10">
    <property type="entry name" value="Tetracycline Repressor, domain 2"/>
    <property type="match status" value="1"/>
</dbReference>
<keyword evidence="11" id="KW-0830">Ubiquinone</keyword>
<evidence type="ECO:0000256" key="1">
    <source>
        <dbReference type="ARBA" id="ARBA00004173"/>
    </source>
</evidence>
<accession>A0A017S2J1</accession>
<dbReference type="GO" id="GO:0008289">
    <property type="term" value="F:lipid binding"/>
    <property type="evidence" value="ECO:0007669"/>
    <property type="project" value="UniProtKB-UniRule"/>
</dbReference>
<evidence type="ECO:0000313" key="12">
    <source>
        <dbReference type="Proteomes" id="UP000019804"/>
    </source>
</evidence>
<dbReference type="Proteomes" id="UP000019804">
    <property type="component" value="Unassembled WGS sequence"/>
</dbReference>
<dbReference type="Pfam" id="PF21392">
    <property type="entry name" value="COQ9_N"/>
    <property type="match status" value="1"/>
</dbReference>